<dbReference type="Gene3D" id="3.40.50.300">
    <property type="entry name" value="P-loop containing nucleotide triphosphate hydrolases"/>
    <property type="match status" value="1"/>
</dbReference>
<dbReference type="InterPro" id="IPR003959">
    <property type="entry name" value="ATPase_AAA_core"/>
</dbReference>
<gene>
    <name evidence="2" type="ORF">BIP78_0174</name>
</gene>
<evidence type="ECO:0000313" key="2">
    <source>
        <dbReference type="EMBL" id="QAA75942.1"/>
    </source>
</evidence>
<organism evidence="2 3">
    <name type="scientific">Bipolaricaulis sibiricus</name>
    <dbReference type="NCBI Taxonomy" id="2501609"/>
    <lineage>
        <taxon>Bacteria</taxon>
        <taxon>Candidatus Bipolaricaulota</taxon>
        <taxon>Candidatus Bipolaricaulia</taxon>
        <taxon>Candidatus Bipolaricaulales</taxon>
        <taxon>Candidatus Bipolaricaulaceae</taxon>
        <taxon>Candidatus Bipolaricaulis</taxon>
    </lineage>
</organism>
<dbReference type="GO" id="GO:0006302">
    <property type="term" value="P:double-strand break repair"/>
    <property type="evidence" value="ECO:0007669"/>
    <property type="project" value="TreeGrafter"/>
</dbReference>
<feature type="domain" description="ATPase AAA-type core" evidence="1">
    <location>
        <begin position="44"/>
        <end position="334"/>
    </location>
</feature>
<sequence>MMRSGKGSGEGRQLSRGTWTFTSLALQNWKNFPAVDVGLGQRVFLVGPNASGKTNLQDAFRFLRDIVSRGGLQEAVRLRGGVGPIRCLAARREPDITVSVRVGPVDGTSVWRYSLTFSSGRNGRARVVTERVEHEGEEIVQRPTGADKGDPALLSQTHLEQVTMNREFRDLAEFLSSVRYLHVVPHLIREPQRYQGPTGDPFGADFIQQVATTSKREREKRLRRIERALKPAVPQLRDIQLEPDQTGTYHLKGRYVHWRPQGAWQDERQFSDGTLRLVGLLWALLDGTGPLLLEEPELSLHPGIVRQIPQMFGRMVSQTGRQFIVSTHSSELLSDPGIGLHEVLLLVPEAEGTVVRPASSFEEVRDLVEGGLSIADAVFPRTEPEGVEELPLFADQ</sequence>
<reference evidence="3" key="1">
    <citation type="submission" date="2018-12" db="EMBL/GenBank/DDBJ databases">
        <title>Complete genome sequence of an uncultured bacterium of the candidate phylum Bipolaricaulota.</title>
        <authorList>
            <person name="Kadnikov V.V."/>
            <person name="Mardanov A.V."/>
            <person name="Beletsky A.V."/>
            <person name="Frank Y.A."/>
            <person name="Karnachuk O.V."/>
            <person name="Ravin N.V."/>
        </authorList>
    </citation>
    <scope>NUCLEOTIDE SEQUENCE [LARGE SCALE GENOMIC DNA]</scope>
</reference>
<protein>
    <recommendedName>
        <fullName evidence="1">ATPase AAA-type core domain-containing protein</fullName>
    </recommendedName>
</protein>
<dbReference type="Pfam" id="PF13304">
    <property type="entry name" value="AAA_21"/>
    <property type="match status" value="1"/>
</dbReference>
<dbReference type="GO" id="GO:0000731">
    <property type="term" value="P:DNA synthesis involved in DNA repair"/>
    <property type="evidence" value="ECO:0007669"/>
    <property type="project" value="TreeGrafter"/>
</dbReference>
<dbReference type="InterPro" id="IPR027417">
    <property type="entry name" value="P-loop_NTPase"/>
</dbReference>
<dbReference type="AlphaFoldDB" id="A0A410FSI1"/>
<dbReference type="GO" id="GO:0016887">
    <property type="term" value="F:ATP hydrolysis activity"/>
    <property type="evidence" value="ECO:0007669"/>
    <property type="project" value="InterPro"/>
</dbReference>
<dbReference type="KEGG" id="bih:BIP78_0174"/>
<dbReference type="Proteomes" id="UP000287233">
    <property type="component" value="Chromosome"/>
</dbReference>
<name>A0A410FSI1_BIPS1</name>
<dbReference type="EMBL" id="CP034928">
    <property type="protein sequence ID" value="QAA75942.1"/>
    <property type="molecule type" value="Genomic_DNA"/>
</dbReference>
<evidence type="ECO:0000259" key="1">
    <source>
        <dbReference type="Pfam" id="PF13304"/>
    </source>
</evidence>
<proteinExistence type="predicted"/>
<accession>A0A410FSI1</accession>
<dbReference type="GO" id="GO:0005524">
    <property type="term" value="F:ATP binding"/>
    <property type="evidence" value="ECO:0007669"/>
    <property type="project" value="InterPro"/>
</dbReference>
<dbReference type="PANTHER" id="PTHR32182:SF22">
    <property type="entry name" value="ATP-DEPENDENT ENDONUCLEASE, OLD FAMILY-RELATED"/>
    <property type="match status" value="1"/>
</dbReference>
<dbReference type="SUPFAM" id="SSF52540">
    <property type="entry name" value="P-loop containing nucleoside triphosphate hydrolases"/>
    <property type="match status" value="1"/>
</dbReference>
<dbReference type="PANTHER" id="PTHR32182">
    <property type="entry name" value="DNA REPLICATION AND REPAIR PROTEIN RECF"/>
    <property type="match status" value="1"/>
</dbReference>
<evidence type="ECO:0000313" key="3">
    <source>
        <dbReference type="Proteomes" id="UP000287233"/>
    </source>
</evidence>